<feature type="compositionally biased region" description="Low complexity" evidence="2">
    <location>
        <begin position="91"/>
        <end position="103"/>
    </location>
</feature>
<dbReference type="PANTHER" id="PTHR23151">
    <property type="entry name" value="DIHYDROLIPOAMIDE ACETYL/SUCCINYL-TRANSFERASE-RELATED"/>
    <property type="match status" value="1"/>
</dbReference>
<dbReference type="InterPro" id="IPR000089">
    <property type="entry name" value="Biotin_lipoyl"/>
</dbReference>
<evidence type="ECO:0000313" key="5">
    <source>
        <dbReference type="EMBL" id="HIU30267.1"/>
    </source>
</evidence>
<proteinExistence type="inferred from homology"/>
<comment type="similarity">
    <text evidence="1">Belongs to the 2-oxoacid dehydrogenase family.</text>
</comment>
<protein>
    <submittedName>
        <fullName evidence="5">E3 binding domain-containing protein</fullName>
    </submittedName>
</protein>
<dbReference type="GO" id="GO:0006086">
    <property type="term" value="P:pyruvate decarboxylation to acetyl-CoA"/>
    <property type="evidence" value="ECO:0007669"/>
    <property type="project" value="InterPro"/>
</dbReference>
<dbReference type="Pfam" id="PF02817">
    <property type="entry name" value="E3_binding"/>
    <property type="match status" value="1"/>
</dbReference>
<dbReference type="GO" id="GO:0045254">
    <property type="term" value="C:pyruvate dehydrogenase complex"/>
    <property type="evidence" value="ECO:0007669"/>
    <property type="project" value="InterPro"/>
</dbReference>
<dbReference type="SUPFAM" id="SSF47005">
    <property type="entry name" value="Peripheral subunit-binding domain of 2-oxo acid dehydrogenase complex"/>
    <property type="match status" value="1"/>
</dbReference>
<dbReference type="PROSITE" id="PS50968">
    <property type="entry name" value="BIOTINYL_LIPOYL"/>
    <property type="match status" value="1"/>
</dbReference>
<evidence type="ECO:0000256" key="1">
    <source>
        <dbReference type="ARBA" id="ARBA00007317"/>
    </source>
</evidence>
<dbReference type="InterPro" id="IPR011053">
    <property type="entry name" value="Single_hybrid_motif"/>
</dbReference>
<accession>A0A9D1I9P2</accession>
<evidence type="ECO:0000256" key="2">
    <source>
        <dbReference type="SAM" id="MobiDB-lite"/>
    </source>
</evidence>
<dbReference type="CDD" id="cd06849">
    <property type="entry name" value="lipoyl_domain"/>
    <property type="match status" value="1"/>
</dbReference>
<comment type="caution">
    <text evidence="5">The sequence shown here is derived from an EMBL/GenBank/DDBJ whole genome shotgun (WGS) entry which is preliminary data.</text>
</comment>
<dbReference type="EMBL" id="DVMM01000181">
    <property type="protein sequence ID" value="HIU30267.1"/>
    <property type="molecule type" value="Genomic_DNA"/>
</dbReference>
<reference evidence="5" key="2">
    <citation type="journal article" date="2021" name="PeerJ">
        <title>Extensive microbial diversity within the chicken gut microbiome revealed by metagenomics and culture.</title>
        <authorList>
            <person name="Gilroy R."/>
            <person name="Ravi A."/>
            <person name="Getino M."/>
            <person name="Pursley I."/>
            <person name="Horton D.L."/>
            <person name="Alikhan N.F."/>
            <person name="Baker D."/>
            <person name="Gharbi K."/>
            <person name="Hall N."/>
            <person name="Watson M."/>
            <person name="Adriaenssens E.M."/>
            <person name="Foster-Nyarko E."/>
            <person name="Jarju S."/>
            <person name="Secka A."/>
            <person name="Antonio M."/>
            <person name="Oren A."/>
            <person name="Chaudhuri R.R."/>
            <person name="La Ragione R."/>
            <person name="Hildebrand F."/>
            <person name="Pallen M.J."/>
        </authorList>
    </citation>
    <scope>NUCLEOTIDE SEQUENCE</scope>
    <source>
        <strain evidence="5">CHK195-4489</strain>
    </source>
</reference>
<dbReference type="InterPro" id="IPR004167">
    <property type="entry name" value="PSBD"/>
</dbReference>
<dbReference type="Proteomes" id="UP000824089">
    <property type="component" value="Unassembled WGS sequence"/>
</dbReference>
<sequence length="272" mass="29279">MIQNIILPKQGLQMTEGFITRWLHKEGDRIRAGEPLFEMETDKLVITIDAAYSGTLLKILYPEGSTVPITTVIAYVGEEGDSIPEAPVPAAPENEVPAAVPAEPRAEQPKAPAKRAERLFATPRAKTTAAEHGVDLRGIVPSGPDGLIIERDVLAHMRGAGGPISGAAPCILSAQISLFRDEAVSPETILRLAYQKAAEQTGLSCSAEPCIRIPENGALNFCLLPSPEPQLTLSGGSLTLAFYTEEPKEESVLEFFRLLCLFAEKPWLAAVK</sequence>
<evidence type="ECO:0000313" key="6">
    <source>
        <dbReference type="Proteomes" id="UP000824089"/>
    </source>
</evidence>
<feature type="domain" description="Lipoyl-binding" evidence="3">
    <location>
        <begin position="2"/>
        <end position="77"/>
    </location>
</feature>
<evidence type="ECO:0000259" key="4">
    <source>
        <dbReference type="PROSITE" id="PS51826"/>
    </source>
</evidence>
<dbReference type="Pfam" id="PF00364">
    <property type="entry name" value="Biotin_lipoyl"/>
    <property type="match status" value="1"/>
</dbReference>
<gene>
    <name evidence="5" type="ORF">IAD50_08240</name>
</gene>
<dbReference type="Gene3D" id="4.10.320.10">
    <property type="entry name" value="E3-binding domain"/>
    <property type="match status" value="1"/>
</dbReference>
<dbReference type="SUPFAM" id="SSF51230">
    <property type="entry name" value="Single hybrid motif"/>
    <property type="match status" value="1"/>
</dbReference>
<name>A0A9D1I9P2_9CLOT</name>
<feature type="domain" description="Peripheral subunit-binding (PSBD)" evidence="4">
    <location>
        <begin position="120"/>
        <end position="157"/>
    </location>
</feature>
<feature type="region of interest" description="Disordered" evidence="2">
    <location>
        <begin position="84"/>
        <end position="114"/>
    </location>
</feature>
<dbReference type="GO" id="GO:0016746">
    <property type="term" value="F:acyltransferase activity"/>
    <property type="evidence" value="ECO:0007669"/>
    <property type="project" value="InterPro"/>
</dbReference>
<feature type="compositionally biased region" description="Basic and acidic residues" evidence="2">
    <location>
        <begin position="104"/>
        <end position="114"/>
    </location>
</feature>
<dbReference type="InterPro" id="IPR045257">
    <property type="entry name" value="E2/Pdx1"/>
</dbReference>
<dbReference type="PROSITE" id="PS51826">
    <property type="entry name" value="PSBD"/>
    <property type="match status" value="1"/>
</dbReference>
<dbReference type="Gene3D" id="2.40.50.100">
    <property type="match status" value="1"/>
</dbReference>
<evidence type="ECO:0000259" key="3">
    <source>
        <dbReference type="PROSITE" id="PS50968"/>
    </source>
</evidence>
<organism evidence="5 6">
    <name type="scientific">Candidatus Egerieisoma faecipullorum</name>
    <dbReference type="NCBI Taxonomy" id="2840963"/>
    <lineage>
        <taxon>Bacteria</taxon>
        <taxon>Bacillati</taxon>
        <taxon>Bacillota</taxon>
        <taxon>Clostridia</taxon>
        <taxon>Eubacteriales</taxon>
        <taxon>Clostridiaceae</taxon>
        <taxon>Clostridiaceae incertae sedis</taxon>
        <taxon>Candidatus Egerieisoma</taxon>
    </lineage>
</organism>
<dbReference type="PANTHER" id="PTHR23151:SF90">
    <property type="entry name" value="DIHYDROLIPOYLLYSINE-RESIDUE ACETYLTRANSFERASE COMPONENT OF PYRUVATE DEHYDROGENASE COMPLEX, MITOCHONDRIAL-RELATED"/>
    <property type="match status" value="1"/>
</dbReference>
<dbReference type="AlphaFoldDB" id="A0A9D1I9P2"/>
<reference evidence="5" key="1">
    <citation type="submission" date="2020-10" db="EMBL/GenBank/DDBJ databases">
        <authorList>
            <person name="Gilroy R."/>
        </authorList>
    </citation>
    <scope>NUCLEOTIDE SEQUENCE</scope>
    <source>
        <strain evidence="5">CHK195-4489</strain>
    </source>
</reference>
<dbReference type="InterPro" id="IPR036625">
    <property type="entry name" value="E3-bd_dom_sf"/>
</dbReference>